<dbReference type="InterPro" id="IPR011701">
    <property type="entry name" value="MFS"/>
</dbReference>
<feature type="domain" description="Major facilitator superfamily (MFS) profile" evidence="6">
    <location>
        <begin position="35"/>
        <end position="506"/>
    </location>
</feature>
<feature type="transmembrane region" description="Helical" evidence="5">
    <location>
        <begin position="359"/>
        <end position="379"/>
    </location>
</feature>
<dbReference type="RefSeq" id="WP_223092951.1">
    <property type="nucleotide sequence ID" value="NZ_CP061913.1"/>
</dbReference>
<feature type="transmembrane region" description="Helical" evidence="5">
    <location>
        <begin position="332"/>
        <end position="352"/>
    </location>
</feature>
<evidence type="ECO:0000256" key="5">
    <source>
        <dbReference type="SAM" id="Phobius"/>
    </source>
</evidence>
<feature type="transmembrane region" description="Helical" evidence="5">
    <location>
        <begin position="251"/>
        <end position="272"/>
    </location>
</feature>
<dbReference type="SUPFAM" id="SSF103473">
    <property type="entry name" value="MFS general substrate transporter"/>
    <property type="match status" value="2"/>
</dbReference>
<accession>A0ABV5M779</accession>
<evidence type="ECO:0000313" key="7">
    <source>
        <dbReference type="EMBL" id="MFB9444716.1"/>
    </source>
</evidence>
<dbReference type="Gene3D" id="1.20.1250.20">
    <property type="entry name" value="MFS general substrate transporter like domains"/>
    <property type="match status" value="1"/>
</dbReference>
<keyword evidence="2 5" id="KW-0812">Transmembrane</keyword>
<feature type="transmembrane region" description="Helical" evidence="5">
    <location>
        <begin position="194"/>
        <end position="214"/>
    </location>
</feature>
<proteinExistence type="predicted"/>
<dbReference type="PANTHER" id="PTHR42718">
    <property type="entry name" value="MAJOR FACILITATOR SUPERFAMILY MULTIDRUG TRANSPORTER MFSC"/>
    <property type="match status" value="1"/>
</dbReference>
<gene>
    <name evidence="7" type="ORF">ACFFTR_16695</name>
</gene>
<dbReference type="InterPro" id="IPR036259">
    <property type="entry name" value="MFS_trans_sf"/>
</dbReference>
<dbReference type="Pfam" id="PF07690">
    <property type="entry name" value="MFS_1"/>
    <property type="match status" value="1"/>
</dbReference>
<reference evidence="7 8" key="1">
    <citation type="submission" date="2024-09" db="EMBL/GenBank/DDBJ databases">
        <authorList>
            <person name="Sun Q."/>
            <person name="Mori K."/>
        </authorList>
    </citation>
    <scope>NUCLEOTIDE SEQUENCE [LARGE SCALE GENOMIC DNA]</scope>
    <source>
        <strain evidence="7 8">JCM 3307</strain>
    </source>
</reference>
<feature type="transmembrane region" description="Helical" evidence="5">
    <location>
        <begin position="101"/>
        <end position="120"/>
    </location>
</feature>
<evidence type="ECO:0000256" key="3">
    <source>
        <dbReference type="ARBA" id="ARBA00022989"/>
    </source>
</evidence>
<feature type="transmembrane region" description="Helical" evidence="5">
    <location>
        <begin position="299"/>
        <end position="320"/>
    </location>
</feature>
<dbReference type="InterPro" id="IPR020846">
    <property type="entry name" value="MFS_dom"/>
</dbReference>
<sequence length="506" mass="50985">MTAASGDLPAADEYPADAHGERGAPRLAGRAATPALLVVLFASFMDLLDVTIVTVAAPDVAGDLHASPAQLQWMLAAYTLALGSGLITGGRVGDDYGRRRVFLGSLACFAIASAACALAPTAAVLIAVRVLQGLAGGFMVPQVFGIIRSSFAPAAAAKAFGAYGAVQGLASVAGPLLGGALVDADLWELGWRTIFWINIPVALVALAVGSRVLAESRAPARTRRDVLGAVLAAVGVLLVLLPLVQGRDWGWPAWGWALLAAGVAVLALFLGYERRLARRGGEPVLDPGLLSVRPFTAGLAASVLFFGGLASFFLTLSIYLQSGTGRSAWDAGLVILPYAIGSMLTSGAGVALAARAGRALLVTGSLILAAAQGLLWWLVRDGDAPGYRHLAAVMLLGGLGLGLAAPILVNVVLAGVPGRRAGAAGGVLSTVNQIGGAVGVAVLGTVFFDALATGTAAPGAAPTGAGDEAAAFGHALAQVMPWQVATYLLAAAAMLALPRTAVPHQA</sequence>
<feature type="transmembrane region" description="Helical" evidence="5">
    <location>
        <begin position="69"/>
        <end position="89"/>
    </location>
</feature>
<evidence type="ECO:0000313" key="8">
    <source>
        <dbReference type="Proteomes" id="UP001589608"/>
    </source>
</evidence>
<keyword evidence="8" id="KW-1185">Reference proteome</keyword>
<evidence type="ECO:0000256" key="2">
    <source>
        <dbReference type="ARBA" id="ARBA00022692"/>
    </source>
</evidence>
<comment type="caution">
    <text evidence="7">The sequence shown here is derived from an EMBL/GenBank/DDBJ whole genome shotgun (WGS) entry which is preliminary data.</text>
</comment>
<name>A0ABV5M779_9ACTN</name>
<evidence type="ECO:0000259" key="6">
    <source>
        <dbReference type="PROSITE" id="PS50850"/>
    </source>
</evidence>
<dbReference type="Gene3D" id="1.20.1720.10">
    <property type="entry name" value="Multidrug resistance protein D"/>
    <property type="match status" value="1"/>
</dbReference>
<keyword evidence="4 5" id="KW-0472">Membrane</keyword>
<feature type="transmembrane region" description="Helical" evidence="5">
    <location>
        <begin position="226"/>
        <end position="245"/>
    </location>
</feature>
<evidence type="ECO:0000256" key="1">
    <source>
        <dbReference type="ARBA" id="ARBA00004651"/>
    </source>
</evidence>
<comment type="subcellular location">
    <subcellularLocation>
        <location evidence="1">Cell membrane</location>
        <topology evidence="1">Multi-pass membrane protein</topology>
    </subcellularLocation>
</comment>
<feature type="transmembrane region" description="Helical" evidence="5">
    <location>
        <begin position="35"/>
        <end position="57"/>
    </location>
</feature>
<feature type="transmembrane region" description="Helical" evidence="5">
    <location>
        <begin position="159"/>
        <end position="182"/>
    </location>
</feature>
<protein>
    <submittedName>
        <fullName evidence="7">MFS transporter</fullName>
    </submittedName>
</protein>
<organism evidence="7 8">
    <name type="scientific">Dactylosporangium vinaceum</name>
    <dbReference type="NCBI Taxonomy" id="53362"/>
    <lineage>
        <taxon>Bacteria</taxon>
        <taxon>Bacillati</taxon>
        <taxon>Actinomycetota</taxon>
        <taxon>Actinomycetes</taxon>
        <taxon>Micromonosporales</taxon>
        <taxon>Micromonosporaceae</taxon>
        <taxon>Dactylosporangium</taxon>
    </lineage>
</organism>
<feature type="transmembrane region" description="Helical" evidence="5">
    <location>
        <begin position="126"/>
        <end position="147"/>
    </location>
</feature>
<keyword evidence="3 5" id="KW-1133">Transmembrane helix</keyword>
<evidence type="ECO:0000256" key="4">
    <source>
        <dbReference type="ARBA" id="ARBA00023136"/>
    </source>
</evidence>
<feature type="transmembrane region" description="Helical" evidence="5">
    <location>
        <begin position="391"/>
        <end position="413"/>
    </location>
</feature>
<dbReference type="PANTHER" id="PTHR42718:SF39">
    <property type="entry name" value="ACTINORHODIN TRANSPORTER-RELATED"/>
    <property type="match status" value="1"/>
</dbReference>
<dbReference type="CDD" id="cd17321">
    <property type="entry name" value="MFS_MMR_MDR_like"/>
    <property type="match status" value="1"/>
</dbReference>
<dbReference type="PROSITE" id="PS50850">
    <property type="entry name" value="MFS"/>
    <property type="match status" value="1"/>
</dbReference>
<dbReference type="EMBL" id="JBHMCA010000030">
    <property type="protein sequence ID" value="MFB9444716.1"/>
    <property type="molecule type" value="Genomic_DNA"/>
</dbReference>
<dbReference type="Proteomes" id="UP001589608">
    <property type="component" value="Unassembled WGS sequence"/>
</dbReference>